<feature type="transmembrane region" description="Helical" evidence="11">
    <location>
        <begin position="73"/>
        <end position="91"/>
    </location>
</feature>
<dbReference type="GO" id="GO:0006814">
    <property type="term" value="P:sodium ion transport"/>
    <property type="evidence" value="ECO:0007669"/>
    <property type="project" value="UniProtKB-KW"/>
</dbReference>
<evidence type="ECO:0000256" key="11">
    <source>
        <dbReference type="SAM" id="Phobius"/>
    </source>
</evidence>
<keyword evidence="9 11" id="KW-0472">Membrane</keyword>
<feature type="transmembrane region" description="Helical" evidence="11">
    <location>
        <begin position="97"/>
        <end position="116"/>
    </location>
</feature>
<feature type="transmembrane region" description="Helical" evidence="11">
    <location>
        <begin position="7"/>
        <end position="28"/>
    </location>
</feature>
<dbReference type="Proteomes" id="UP000005388">
    <property type="component" value="Unassembled WGS sequence"/>
</dbReference>
<dbReference type="GO" id="GO:1902600">
    <property type="term" value="P:proton transmembrane transport"/>
    <property type="evidence" value="ECO:0007669"/>
    <property type="project" value="InterPro"/>
</dbReference>
<protein>
    <submittedName>
        <fullName evidence="13">Na+/H+ antiporter</fullName>
    </submittedName>
</protein>
<dbReference type="PANTHER" id="PTHR43562">
    <property type="entry name" value="NAPA-TYPE SODIUM/HYDROGEN ANTIPORTER"/>
    <property type="match status" value="1"/>
</dbReference>
<comment type="subcellular location">
    <subcellularLocation>
        <location evidence="1">Membrane</location>
        <topology evidence="1">Multi-pass membrane protein</topology>
    </subcellularLocation>
</comment>
<keyword evidence="4" id="KW-0050">Antiport</keyword>
<name>G5KFW4_9STRE</name>
<dbReference type="GO" id="GO:0016020">
    <property type="term" value="C:membrane"/>
    <property type="evidence" value="ECO:0007669"/>
    <property type="project" value="UniProtKB-SubCell"/>
</dbReference>
<dbReference type="InterPro" id="IPR038770">
    <property type="entry name" value="Na+/solute_symporter_sf"/>
</dbReference>
<evidence type="ECO:0000313" key="14">
    <source>
        <dbReference type="Proteomes" id="UP000005388"/>
    </source>
</evidence>
<feature type="transmembrane region" description="Helical" evidence="11">
    <location>
        <begin position="214"/>
        <end position="234"/>
    </location>
</feature>
<dbReference type="PANTHER" id="PTHR43562:SF3">
    <property type="entry name" value="SODIUM ION_PROTON EXCHANGER (EUROFUNG)"/>
    <property type="match status" value="1"/>
</dbReference>
<gene>
    <name evidence="13" type="primary">napA</name>
    <name evidence="13" type="ORF">STRUR_1123</name>
</gene>
<keyword evidence="8" id="KW-0406">Ion transport</keyword>
<evidence type="ECO:0000259" key="12">
    <source>
        <dbReference type="Pfam" id="PF00999"/>
    </source>
</evidence>
<sequence>MKSDTGAVILDAAVADDILAVLLLSFFVSSTSGGQNQNLLLEFGLQVLFFIFLYFLIKYLIPGIFRFVSKFDYFEKNSFLAVIICFSMAILADKVGMSAVIGSFFAGLGIGQLKIADKLTHEVAQFSYLFFIPIFFASIALPLQLDGMLKNLPLIVLFTVLAVLTKLIPSYLVARGFEFNRRNALTIGGGMVSRGEMALIIVQLGLSQSLISKATYSTLVIVVILTTLIAPFLLKITFKENKN</sequence>
<dbReference type="InterPro" id="IPR006153">
    <property type="entry name" value="Cation/H_exchanger_TM"/>
</dbReference>
<evidence type="ECO:0000256" key="7">
    <source>
        <dbReference type="ARBA" id="ARBA00023053"/>
    </source>
</evidence>
<reference evidence="13 14" key="1">
    <citation type="journal article" date="2014" name="Int. J. Syst. Evol. Microbiol.">
        <title>Phylogenomics and the dynamic genome evolution of the genus Streptococcus.</title>
        <authorList>
            <consortium name="The Broad Institute Genome Sequencing Platform"/>
            <person name="Richards V.P."/>
            <person name="Palmer S.R."/>
            <person name="Pavinski Bitar P.D."/>
            <person name="Qin X."/>
            <person name="Weinstock G.M."/>
            <person name="Highlander S.K."/>
            <person name="Town C.D."/>
            <person name="Burne R.A."/>
            <person name="Stanhope M.J."/>
        </authorList>
    </citation>
    <scope>NUCLEOTIDE SEQUENCE [LARGE SCALE GENOMIC DNA]</scope>
    <source>
        <strain evidence="13 14">2285-97</strain>
    </source>
</reference>
<dbReference type="AlphaFoldDB" id="G5KFW4"/>
<dbReference type="Pfam" id="PF00999">
    <property type="entry name" value="Na_H_Exchanger"/>
    <property type="match status" value="1"/>
</dbReference>
<feature type="transmembrane region" description="Helical" evidence="11">
    <location>
        <begin position="184"/>
        <end position="202"/>
    </location>
</feature>
<evidence type="ECO:0000256" key="9">
    <source>
        <dbReference type="ARBA" id="ARBA00023136"/>
    </source>
</evidence>
<keyword evidence="10" id="KW-0739">Sodium transport</keyword>
<dbReference type="STRING" id="764291.STRUR_1123"/>
<evidence type="ECO:0000256" key="6">
    <source>
        <dbReference type="ARBA" id="ARBA00022989"/>
    </source>
</evidence>
<dbReference type="Gene3D" id="1.20.1530.20">
    <property type="match status" value="1"/>
</dbReference>
<evidence type="ECO:0000256" key="10">
    <source>
        <dbReference type="ARBA" id="ARBA00023201"/>
    </source>
</evidence>
<organism evidence="13 14">
    <name type="scientific">Streptococcus urinalis 2285-97</name>
    <dbReference type="NCBI Taxonomy" id="764291"/>
    <lineage>
        <taxon>Bacteria</taxon>
        <taxon>Bacillati</taxon>
        <taxon>Bacillota</taxon>
        <taxon>Bacilli</taxon>
        <taxon>Lactobacillales</taxon>
        <taxon>Streptococcaceae</taxon>
        <taxon>Streptococcus</taxon>
    </lineage>
</organism>
<feature type="transmembrane region" description="Helical" evidence="11">
    <location>
        <begin position="151"/>
        <end position="172"/>
    </location>
</feature>
<comment type="similarity">
    <text evidence="2">Belongs to the monovalent cation:proton antiporter 2 (CPA2) transporter (TC 2.A.37) family.</text>
</comment>
<evidence type="ECO:0000256" key="4">
    <source>
        <dbReference type="ARBA" id="ARBA00022449"/>
    </source>
</evidence>
<evidence type="ECO:0000313" key="13">
    <source>
        <dbReference type="EMBL" id="EHJ55843.1"/>
    </source>
</evidence>
<keyword evidence="6 11" id="KW-1133">Transmembrane helix</keyword>
<dbReference type="GO" id="GO:0015297">
    <property type="term" value="F:antiporter activity"/>
    <property type="evidence" value="ECO:0007669"/>
    <property type="project" value="UniProtKB-KW"/>
</dbReference>
<evidence type="ECO:0000256" key="1">
    <source>
        <dbReference type="ARBA" id="ARBA00004141"/>
    </source>
</evidence>
<evidence type="ECO:0000256" key="2">
    <source>
        <dbReference type="ARBA" id="ARBA00005551"/>
    </source>
</evidence>
<keyword evidence="7" id="KW-0915">Sodium</keyword>
<evidence type="ECO:0000256" key="5">
    <source>
        <dbReference type="ARBA" id="ARBA00022692"/>
    </source>
</evidence>
<keyword evidence="3" id="KW-0813">Transport</keyword>
<keyword evidence="5 11" id="KW-0812">Transmembrane</keyword>
<evidence type="ECO:0000256" key="8">
    <source>
        <dbReference type="ARBA" id="ARBA00023065"/>
    </source>
</evidence>
<evidence type="ECO:0000256" key="3">
    <source>
        <dbReference type="ARBA" id="ARBA00022448"/>
    </source>
</evidence>
<comment type="caution">
    <text evidence="13">The sequence shown here is derived from an EMBL/GenBank/DDBJ whole genome shotgun (WGS) entry which is preliminary data.</text>
</comment>
<proteinExistence type="inferred from homology"/>
<feature type="transmembrane region" description="Helical" evidence="11">
    <location>
        <begin position="40"/>
        <end position="61"/>
    </location>
</feature>
<dbReference type="eggNOG" id="COG0475">
    <property type="taxonomic scope" value="Bacteria"/>
</dbReference>
<feature type="transmembrane region" description="Helical" evidence="11">
    <location>
        <begin position="128"/>
        <end position="145"/>
    </location>
</feature>
<accession>G5KFW4</accession>
<feature type="domain" description="Cation/H+ exchanger transmembrane" evidence="12">
    <location>
        <begin position="2"/>
        <end position="239"/>
    </location>
</feature>
<keyword evidence="14" id="KW-1185">Reference proteome</keyword>
<dbReference type="EMBL" id="AEUZ02000001">
    <property type="protein sequence ID" value="EHJ55843.1"/>
    <property type="molecule type" value="Genomic_DNA"/>
</dbReference>